<dbReference type="Proteomes" id="UP000231259">
    <property type="component" value="Unassembled WGS sequence"/>
</dbReference>
<dbReference type="InterPro" id="IPR051459">
    <property type="entry name" value="Cytochrome_c-type_DH"/>
</dbReference>
<dbReference type="SUPFAM" id="SSF46626">
    <property type="entry name" value="Cytochrome c"/>
    <property type="match status" value="3"/>
</dbReference>
<evidence type="ECO:0000256" key="7">
    <source>
        <dbReference type="ARBA" id="ARBA00023004"/>
    </source>
</evidence>
<evidence type="ECO:0000256" key="2">
    <source>
        <dbReference type="ARBA" id="ARBA00022448"/>
    </source>
</evidence>
<keyword evidence="7 8" id="KW-0408">Iron</keyword>
<accession>A0A2G8RGK5</accession>
<dbReference type="Gene3D" id="1.10.760.10">
    <property type="entry name" value="Cytochrome c-like domain"/>
    <property type="match status" value="3"/>
</dbReference>
<evidence type="ECO:0000259" key="10">
    <source>
        <dbReference type="PROSITE" id="PS51007"/>
    </source>
</evidence>
<proteinExistence type="predicted"/>
<dbReference type="PANTHER" id="PTHR35008:SF8">
    <property type="entry name" value="ALCOHOL DEHYDROGENASE CYTOCHROME C SUBUNIT"/>
    <property type="match status" value="1"/>
</dbReference>
<feature type="chain" id="PRO_5013802467" description="Cytochrome c domain-containing protein" evidence="9">
    <location>
        <begin position="20"/>
        <end position="498"/>
    </location>
</feature>
<evidence type="ECO:0000256" key="3">
    <source>
        <dbReference type="ARBA" id="ARBA00022617"/>
    </source>
</evidence>
<dbReference type="InterPro" id="IPR008168">
    <property type="entry name" value="Cyt_C_IC"/>
</dbReference>
<keyword evidence="2" id="KW-0813">Transport</keyword>
<dbReference type="PANTHER" id="PTHR35008">
    <property type="entry name" value="BLL4482 PROTEIN-RELATED"/>
    <property type="match status" value="1"/>
</dbReference>
<feature type="domain" description="Cytochrome c" evidence="10">
    <location>
        <begin position="22"/>
        <end position="124"/>
    </location>
</feature>
<dbReference type="GO" id="GO:0005506">
    <property type="term" value="F:iron ion binding"/>
    <property type="evidence" value="ECO:0007669"/>
    <property type="project" value="InterPro"/>
</dbReference>
<sequence>MLRPLTAVLALLTATTVQAQEDQTNRGAYLTDLAGCVHCHTGPGGAAFAGGLTLNTPFGELVSPNITPDETGIKGWTLEDFKRALREGKNHDGAPLYPAMPFTAYTKLSDDDVASIWSYISTLDPVENKVDVIQLPFPYNIRTAVGVWQAMFFDPGRFEPNPDLDDQMNRGKYIVEALAHCSSCHTPRNALGAQIDSERFQGAQTEQWYAPNITRGPNSVLTKWDEEGLINFLNGNHANNIPAFGPMGQVTDSLSKVSTEDVAAIAAYMLRGQPKPEDAEKIEPKPLSEEELALSDSVFEANCVSCHGKDGAGAPGVAANLVGNGGVVANAPDNVVNVLLQGIAPNDDYGVMPSFADVLSNEEIAAAANHVRRSWGNAGALTANADLVAYLRDLNGPPDPSVKLAVNCRSVADETVTTELKQALSERAQTTRVETDGLATLAADYANARPELSEGERLTAMSGLYCRELAIAHPDLSVSQFTTAQMAFLDAVSEAAKD</sequence>
<reference evidence="11 12" key="1">
    <citation type="submission" date="2013-09" db="EMBL/GenBank/DDBJ databases">
        <title>Genome sequencing of Phaeobacter antarcticus sp. nov. SM1211.</title>
        <authorList>
            <person name="Zhang X.-Y."/>
            <person name="Liu C."/>
            <person name="Chen X.-L."/>
            <person name="Xie B.-B."/>
            <person name="Qin Q.-L."/>
            <person name="Rong J.-C."/>
            <person name="Zhang Y.-Z."/>
        </authorList>
    </citation>
    <scope>NUCLEOTIDE SEQUENCE [LARGE SCALE GENOMIC DNA]</scope>
    <source>
        <strain evidence="11 12">SM1211</strain>
    </source>
</reference>
<keyword evidence="6" id="KW-0249">Electron transport</keyword>
<dbReference type="Pfam" id="PF00034">
    <property type="entry name" value="Cytochrom_C"/>
    <property type="match status" value="1"/>
</dbReference>
<dbReference type="Pfam" id="PF13442">
    <property type="entry name" value="Cytochrome_CBB3"/>
    <property type="match status" value="2"/>
</dbReference>
<dbReference type="OrthoDB" id="9811281at2"/>
<name>A0A2G8RGK5_9RHOB</name>
<evidence type="ECO:0000256" key="1">
    <source>
        <dbReference type="ARBA" id="ARBA00001926"/>
    </source>
</evidence>
<evidence type="ECO:0000313" key="12">
    <source>
        <dbReference type="Proteomes" id="UP000231259"/>
    </source>
</evidence>
<dbReference type="GO" id="GO:0020037">
    <property type="term" value="F:heme binding"/>
    <property type="evidence" value="ECO:0007669"/>
    <property type="project" value="InterPro"/>
</dbReference>
<evidence type="ECO:0000256" key="4">
    <source>
        <dbReference type="ARBA" id="ARBA00022660"/>
    </source>
</evidence>
<dbReference type="PROSITE" id="PS51007">
    <property type="entry name" value="CYTC"/>
    <property type="match status" value="3"/>
</dbReference>
<keyword evidence="5 8" id="KW-0479">Metal-binding</keyword>
<dbReference type="PRINTS" id="PR00605">
    <property type="entry name" value="CYTCHROMECIC"/>
</dbReference>
<evidence type="ECO:0000256" key="8">
    <source>
        <dbReference type="PROSITE-ProRule" id="PRU00433"/>
    </source>
</evidence>
<protein>
    <recommendedName>
        <fullName evidence="10">Cytochrome c domain-containing protein</fullName>
    </recommendedName>
</protein>
<feature type="domain" description="Cytochrome c" evidence="10">
    <location>
        <begin position="166"/>
        <end position="273"/>
    </location>
</feature>
<dbReference type="RefSeq" id="WP_099910570.1">
    <property type="nucleotide sequence ID" value="NZ_AWWI01000060.1"/>
</dbReference>
<dbReference type="AlphaFoldDB" id="A0A2G8RGK5"/>
<organism evidence="11 12">
    <name type="scientific">Puniceibacterium antarcticum</name>
    <dbReference type="NCBI Taxonomy" id="1206336"/>
    <lineage>
        <taxon>Bacteria</taxon>
        <taxon>Pseudomonadati</taxon>
        <taxon>Pseudomonadota</taxon>
        <taxon>Alphaproteobacteria</taxon>
        <taxon>Rhodobacterales</taxon>
        <taxon>Paracoccaceae</taxon>
        <taxon>Puniceibacterium</taxon>
    </lineage>
</organism>
<evidence type="ECO:0000313" key="11">
    <source>
        <dbReference type="EMBL" id="PIL20633.1"/>
    </source>
</evidence>
<dbReference type="InterPro" id="IPR009056">
    <property type="entry name" value="Cyt_c-like_dom"/>
</dbReference>
<keyword evidence="4" id="KW-0679">Respiratory chain</keyword>
<keyword evidence="9" id="KW-0732">Signal</keyword>
<comment type="cofactor">
    <cofactor evidence="1">
        <name>heme c</name>
        <dbReference type="ChEBI" id="CHEBI:61717"/>
    </cofactor>
</comment>
<comment type="caution">
    <text evidence="11">The sequence shown here is derived from an EMBL/GenBank/DDBJ whole genome shotgun (WGS) entry which is preliminary data.</text>
</comment>
<feature type="domain" description="Cytochrome c" evidence="10">
    <location>
        <begin position="290"/>
        <end position="375"/>
    </location>
</feature>
<dbReference type="InterPro" id="IPR036909">
    <property type="entry name" value="Cyt_c-like_dom_sf"/>
</dbReference>
<dbReference type="EMBL" id="AWWI01000060">
    <property type="protein sequence ID" value="PIL20633.1"/>
    <property type="molecule type" value="Genomic_DNA"/>
</dbReference>
<gene>
    <name evidence="11" type="ORF">P775_08890</name>
</gene>
<keyword evidence="12" id="KW-1185">Reference proteome</keyword>
<keyword evidence="3 8" id="KW-0349">Heme</keyword>
<dbReference type="GO" id="GO:0009055">
    <property type="term" value="F:electron transfer activity"/>
    <property type="evidence" value="ECO:0007669"/>
    <property type="project" value="InterPro"/>
</dbReference>
<feature type="signal peptide" evidence="9">
    <location>
        <begin position="1"/>
        <end position="19"/>
    </location>
</feature>
<evidence type="ECO:0000256" key="5">
    <source>
        <dbReference type="ARBA" id="ARBA00022723"/>
    </source>
</evidence>
<evidence type="ECO:0000256" key="9">
    <source>
        <dbReference type="SAM" id="SignalP"/>
    </source>
</evidence>
<evidence type="ECO:0000256" key="6">
    <source>
        <dbReference type="ARBA" id="ARBA00022982"/>
    </source>
</evidence>